<evidence type="ECO:0000256" key="1">
    <source>
        <dbReference type="SAM" id="MobiDB-lite"/>
    </source>
</evidence>
<dbReference type="EMBL" id="AC135420">
    <property type="protein sequence ID" value="AAT73671.1"/>
    <property type="molecule type" value="Genomic_DNA"/>
</dbReference>
<dbReference type="AlphaFoldDB" id="Q6F2R2"/>
<feature type="compositionally biased region" description="Basic and acidic residues" evidence="1">
    <location>
        <begin position="1"/>
        <end position="18"/>
    </location>
</feature>
<organism evidence="3 4">
    <name type="scientific">Oryza sativa subsp. japonica</name>
    <name type="common">Rice</name>
    <dbReference type="NCBI Taxonomy" id="39947"/>
    <lineage>
        <taxon>Eukaryota</taxon>
        <taxon>Viridiplantae</taxon>
        <taxon>Streptophyta</taxon>
        <taxon>Embryophyta</taxon>
        <taxon>Tracheophyta</taxon>
        <taxon>Spermatophyta</taxon>
        <taxon>Magnoliopsida</taxon>
        <taxon>Liliopsida</taxon>
        <taxon>Poales</taxon>
        <taxon>Poaceae</taxon>
        <taxon>BOP clade</taxon>
        <taxon>Oryzoideae</taxon>
        <taxon>Oryzeae</taxon>
        <taxon>Oryzinae</taxon>
        <taxon>Oryza</taxon>
        <taxon>Oryza sativa</taxon>
    </lineage>
</organism>
<reference evidence="4" key="2">
    <citation type="journal article" date="2008" name="Nucleic Acids Res.">
        <title>The rice annotation project database (RAP-DB): 2008 update.</title>
        <authorList>
            <consortium name="The rice annotation project (RAP)"/>
        </authorList>
    </citation>
    <scope>GENOME REANNOTATION</scope>
    <source>
        <strain evidence="4">cv. Nipponbare</strain>
    </source>
</reference>
<accession>Q6F2R2</accession>
<protein>
    <recommendedName>
        <fullName evidence="2">DUF8039 domain-containing protein</fullName>
    </recommendedName>
</protein>
<feature type="compositionally biased region" description="Basic and acidic residues" evidence="1">
    <location>
        <begin position="124"/>
        <end position="134"/>
    </location>
</feature>
<proteinExistence type="predicted"/>
<feature type="region of interest" description="Disordered" evidence="1">
    <location>
        <begin position="1"/>
        <end position="146"/>
    </location>
</feature>
<dbReference type="InterPro" id="IPR058352">
    <property type="entry name" value="DUF8039"/>
</dbReference>
<feature type="compositionally biased region" description="Basic and acidic residues" evidence="1">
    <location>
        <begin position="72"/>
        <end position="101"/>
    </location>
</feature>
<feature type="region of interest" description="Disordered" evidence="1">
    <location>
        <begin position="550"/>
        <end position="591"/>
    </location>
</feature>
<evidence type="ECO:0000259" key="2">
    <source>
        <dbReference type="Pfam" id="PF26133"/>
    </source>
</evidence>
<name>Q6F2R2_ORYSJ</name>
<dbReference type="PANTHER" id="PTHR33018:SF19">
    <property type="entry name" value="OS12G0558775 PROTEIN"/>
    <property type="match status" value="1"/>
</dbReference>
<feature type="domain" description="DUF8039" evidence="2">
    <location>
        <begin position="398"/>
        <end position="489"/>
    </location>
</feature>
<feature type="compositionally biased region" description="Basic and acidic residues" evidence="1">
    <location>
        <begin position="569"/>
        <end position="591"/>
    </location>
</feature>
<evidence type="ECO:0000313" key="4">
    <source>
        <dbReference type="Proteomes" id="UP000000763"/>
    </source>
</evidence>
<evidence type="ECO:0000313" key="3">
    <source>
        <dbReference type="EMBL" id="AAT73671.1"/>
    </source>
</evidence>
<gene>
    <name evidence="3" type="ORF">OSJNBa0060G17.15</name>
</gene>
<sequence>MADSTKGTEEKGLGEHEQSLAILVAPEQTVPPEGSSDSDVGDEDEEYSSPSDPCPSPSPKRRKKGDGEEGDKDYIPPKEGEMAPRRSKQEPKKKVPSKDDDVPANTTGTKKSERSAKAKKRKGERSVNRKDEGFHVVTHVSPKGEPLAPKMARAKFSSQCGIIVREKISITVKDWDHVSNGDKEVLWKELKKIFQFPEGSEAVWDDFLTLKNSPEEIKRSQKYAELAKKNKFPHRLGSAGYAPEVEQWTKEEEEMRKKGQPVPMEEWKQRSRNWVRARTPKITDEGKVSFENPELQSVADKIENLSCSQKKGYFKPKREKDVLSMALGTPEHGGRVRGVSSKMSWKEGFKNDPHKKREAYKDKLRDEGAAEFERQMMDFCVKHMILPRPETKETEPDYPFDDLKENTPCRLHVPIGCSGKTLEAATAIAIPGRTYNEQFIPDAYAKVQPQVVHEGFESYDIDYPTADGVSVLGDVVDLVILWYKNDISFGLFTDATQKPVVPPEIALPEAAMEIAPPETVMEIPVPDVPMEITVAEPEVQFVASVGSDKEEVPGLEWDGTEPEIFEDPSPAKDPEVPRVLRSHDSKSKDENKEKFMVTVFRGGKERAKLRDDDPQKAAELAGPTYFTTDDCPEKYEHGKALLPEWALEEAPWEMRRLHNFYMEASKKGLGNITARSPADCFGEEGYVWLDFSDLHAIYLRDKMDVNYIGVWCMMQYMDAKKKKEPIGFLDPTRICQTQHTVTLAPGSDQLKGKNPKEIAEYKKGLHKEKLITVTQYIGRAFLHFQNKRVVMAAYNLSIIISVYSSTLKMEPWVNGRYRTNAEDLPGLECRTSFDDTGITNVQCDLCHFIHHECCHVKGDFFDPEGALAASDEFKDLREWNTAML</sequence>
<dbReference type="Pfam" id="PF26133">
    <property type="entry name" value="DUF8039"/>
    <property type="match status" value="1"/>
</dbReference>
<dbReference type="Proteomes" id="UP000000763">
    <property type="component" value="Chromosome 5"/>
</dbReference>
<reference evidence="4" key="1">
    <citation type="journal article" date="2005" name="Nature">
        <title>The map-based sequence of the rice genome.</title>
        <authorList>
            <consortium name="International rice genome sequencing project (IRGSP)"/>
            <person name="Matsumoto T."/>
            <person name="Wu J."/>
            <person name="Kanamori H."/>
            <person name="Katayose Y."/>
            <person name="Fujisawa M."/>
            <person name="Namiki N."/>
            <person name="Mizuno H."/>
            <person name="Yamamoto K."/>
            <person name="Antonio B.A."/>
            <person name="Baba T."/>
            <person name="Sakata K."/>
            <person name="Nagamura Y."/>
            <person name="Aoki H."/>
            <person name="Arikawa K."/>
            <person name="Arita K."/>
            <person name="Bito T."/>
            <person name="Chiden Y."/>
            <person name="Fujitsuka N."/>
            <person name="Fukunaka R."/>
            <person name="Hamada M."/>
            <person name="Harada C."/>
            <person name="Hayashi A."/>
            <person name="Hijishita S."/>
            <person name="Honda M."/>
            <person name="Hosokawa S."/>
            <person name="Ichikawa Y."/>
            <person name="Idonuma A."/>
            <person name="Iijima M."/>
            <person name="Ikeda M."/>
            <person name="Ikeno M."/>
            <person name="Ito K."/>
            <person name="Ito S."/>
            <person name="Ito T."/>
            <person name="Ito Y."/>
            <person name="Ito Y."/>
            <person name="Iwabuchi A."/>
            <person name="Kamiya K."/>
            <person name="Karasawa W."/>
            <person name="Kurita K."/>
            <person name="Katagiri S."/>
            <person name="Kikuta A."/>
            <person name="Kobayashi H."/>
            <person name="Kobayashi N."/>
            <person name="Machita K."/>
            <person name="Maehara T."/>
            <person name="Masukawa M."/>
            <person name="Mizubayashi T."/>
            <person name="Mukai Y."/>
            <person name="Nagasaki H."/>
            <person name="Nagata Y."/>
            <person name="Naito S."/>
            <person name="Nakashima M."/>
            <person name="Nakama Y."/>
            <person name="Nakamichi Y."/>
            <person name="Nakamura M."/>
            <person name="Meguro A."/>
            <person name="Negishi M."/>
            <person name="Ohta I."/>
            <person name="Ohta T."/>
            <person name="Okamoto M."/>
            <person name="Ono N."/>
            <person name="Saji S."/>
            <person name="Sakaguchi M."/>
            <person name="Sakai K."/>
            <person name="Shibata M."/>
            <person name="Shimokawa T."/>
            <person name="Song J."/>
            <person name="Takazaki Y."/>
            <person name="Terasawa K."/>
            <person name="Tsugane M."/>
            <person name="Tsuji K."/>
            <person name="Ueda S."/>
            <person name="Waki K."/>
            <person name="Yamagata H."/>
            <person name="Yamamoto M."/>
            <person name="Yamamoto S."/>
            <person name="Yamane H."/>
            <person name="Yoshiki S."/>
            <person name="Yoshihara R."/>
            <person name="Yukawa K."/>
            <person name="Zhong H."/>
            <person name="Yano M."/>
            <person name="Yuan Q."/>
            <person name="Ouyang S."/>
            <person name="Liu J."/>
            <person name="Jones K.M."/>
            <person name="Gansberger K."/>
            <person name="Moffat K."/>
            <person name="Hill J."/>
            <person name="Bera J."/>
            <person name="Fadrosh D."/>
            <person name="Jin S."/>
            <person name="Johri S."/>
            <person name="Kim M."/>
            <person name="Overton L."/>
            <person name="Reardon M."/>
            <person name="Tsitrin T."/>
            <person name="Vuong H."/>
            <person name="Weaver B."/>
            <person name="Ciecko A."/>
            <person name="Tallon L."/>
            <person name="Jackson J."/>
            <person name="Pai G."/>
            <person name="Aken S.V."/>
            <person name="Utterback T."/>
            <person name="Reidmuller S."/>
            <person name="Feldblyum T."/>
            <person name="Hsiao J."/>
            <person name="Zismann V."/>
            <person name="Iobst S."/>
            <person name="de Vazeille A.R."/>
            <person name="Buell C.R."/>
            <person name="Ying K."/>
            <person name="Li Y."/>
            <person name="Lu T."/>
            <person name="Huang Y."/>
            <person name="Zhao Q."/>
            <person name="Feng Q."/>
            <person name="Zhang L."/>
            <person name="Zhu J."/>
            <person name="Weng Q."/>
            <person name="Mu J."/>
            <person name="Lu Y."/>
            <person name="Fan D."/>
            <person name="Liu Y."/>
            <person name="Guan J."/>
            <person name="Zhang Y."/>
            <person name="Yu S."/>
            <person name="Liu X."/>
            <person name="Zhang Y."/>
            <person name="Hong G."/>
            <person name="Han B."/>
            <person name="Choisne N."/>
            <person name="Demange N."/>
            <person name="Orjeda G."/>
            <person name="Samain S."/>
            <person name="Cattolico L."/>
            <person name="Pelletier E."/>
            <person name="Couloux A."/>
            <person name="Segurens B."/>
            <person name="Wincker P."/>
            <person name="D'Hont A."/>
            <person name="Scarpelli C."/>
            <person name="Weissenbach J."/>
            <person name="Salanoubat M."/>
            <person name="Quetier F."/>
            <person name="Yu Y."/>
            <person name="Kim H.R."/>
            <person name="Rambo T."/>
            <person name="Currie J."/>
            <person name="Collura K."/>
            <person name="Luo M."/>
            <person name="Yang T."/>
            <person name="Ammiraju J.S.S."/>
            <person name="Engler F."/>
            <person name="Soderlund C."/>
            <person name="Wing R.A."/>
            <person name="Palmer L.E."/>
            <person name="de la Bastide M."/>
            <person name="Spiegel L."/>
            <person name="Nascimento L."/>
            <person name="Zutavern T."/>
            <person name="O'Shaughnessy A."/>
            <person name="Dike S."/>
            <person name="Dedhia N."/>
            <person name="Preston R."/>
            <person name="Balija V."/>
            <person name="McCombie W.R."/>
            <person name="Chow T."/>
            <person name="Chen H."/>
            <person name="Chung M."/>
            <person name="Chen C."/>
            <person name="Shaw J."/>
            <person name="Wu H."/>
            <person name="Hsiao K."/>
            <person name="Chao Y."/>
            <person name="Chu M."/>
            <person name="Cheng C."/>
            <person name="Hour A."/>
            <person name="Lee P."/>
            <person name="Lin S."/>
            <person name="Lin Y."/>
            <person name="Liou J."/>
            <person name="Liu S."/>
            <person name="Hsing Y."/>
            <person name="Raghuvanshi S."/>
            <person name="Mohanty A."/>
            <person name="Bharti A.K."/>
            <person name="Gaur A."/>
            <person name="Gupta V."/>
            <person name="Kumar D."/>
            <person name="Ravi V."/>
            <person name="Vij S."/>
            <person name="Kapur A."/>
            <person name="Khurana P."/>
            <person name="Khurana P."/>
            <person name="Khurana J.P."/>
            <person name="Tyagi A.K."/>
            <person name="Gaikwad K."/>
            <person name="Singh A."/>
            <person name="Dalal V."/>
            <person name="Srivastava S."/>
            <person name="Dixit A."/>
            <person name="Pal A.K."/>
            <person name="Ghazi I.A."/>
            <person name="Yadav M."/>
            <person name="Pandit A."/>
            <person name="Bhargava A."/>
            <person name="Sureshbabu K."/>
            <person name="Batra K."/>
            <person name="Sharma T.R."/>
            <person name="Mohapatra T."/>
            <person name="Singh N.K."/>
            <person name="Messing J."/>
            <person name="Nelson A.B."/>
            <person name="Fuks G."/>
            <person name="Kavchok S."/>
            <person name="Keizer G."/>
            <person name="Linton E."/>
            <person name="Llaca V."/>
            <person name="Song R."/>
            <person name="Tanyolac B."/>
            <person name="Young S."/>
            <person name="Ho-Il K."/>
            <person name="Hahn J.H."/>
            <person name="Sangsakoo G."/>
            <person name="Vanavichit A."/>
            <person name="de Mattos Luiz.A.T."/>
            <person name="Zimmer P.D."/>
            <person name="Malone G."/>
            <person name="Dellagostin O."/>
            <person name="de Oliveira A.C."/>
            <person name="Bevan M."/>
            <person name="Bancroft I."/>
            <person name="Minx P."/>
            <person name="Cordum H."/>
            <person name="Wilson R."/>
            <person name="Cheng Z."/>
            <person name="Jin W."/>
            <person name="Jiang J."/>
            <person name="Leong S.A."/>
            <person name="Iwama H."/>
            <person name="Gojobori T."/>
            <person name="Itoh T."/>
            <person name="Niimura Y."/>
            <person name="Fujii Y."/>
            <person name="Habara T."/>
            <person name="Sakai H."/>
            <person name="Sato Y."/>
            <person name="Wilson G."/>
            <person name="Kumar K."/>
            <person name="McCouch S."/>
            <person name="Juretic N."/>
            <person name="Hoen D."/>
            <person name="Wright S."/>
            <person name="Bruskiewich R."/>
            <person name="Bureau T."/>
            <person name="Miyao A."/>
            <person name="Hirochika H."/>
            <person name="Nishikawa T."/>
            <person name="Kadowaki K."/>
            <person name="Sugiura M."/>
            <person name="Burr B."/>
            <person name="Sasaki T."/>
        </authorList>
    </citation>
    <scope>NUCLEOTIDE SEQUENCE [LARGE SCALE GENOMIC DNA]</scope>
    <source>
        <strain evidence="4">cv. Nipponbare</strain>
    </source>
</reference>
<dbReference type="PANTHER" id="PTHR33018">
    <property type="entry name" value="OS10G0338966 PROTEIN-RELATED"/>
    <property type="match status" value="1"/>
</dbReference>